<evidence type="ECO:0000256" key="1">
    <source>
        <dbReference type="SAM" id="MobiDB-lite"/>
    </source>
</evidence>
<evidence type="ECO:0000313" key="3">
    <source>
        <dbReference type="Proteomes" id="UP001321473"/>
    </source>
</evidence>
<proteinExistence type="predicted"/>
<evidence type="ECO:0000313" key="2">
    <source>
        <dbReference type="EMBL" id="KAK8781071.1"/>
    </source>
</evidence>
<name>A0AAQ4F2C0_AMBAM</name>
<feature type="compositionally biased region" description="Polar residues" evidence="1">
    <location>
        <begin position="191"/>
        <end position="204"/>
    </location>
</feature>
<sequence length="211" mass="23680">ETSVYLQKKICGLFQNFFYHALASTDLPHGFTNTPTGETPDYNPIDPSEIVQENMDLKRQLILMQQQLEDKDHTIRLLQQQMTKYMNIVSTEKDPGKVNAAVQTERPKFLQSISSSSEEVSSRGRLVSGVWIIIVLSSGLDSCTPIISRMKEALEEHLKSSSICHAAFRDKIDDLSKSLCNITQALRQHGSTAQLPSRSQSSWELLSHGDT</sequence>
<protein>
    <submittedName>
        <fullName evidence="2">Uncharacterized protein</fullName>
    </submittedName>
</protein>
<organism evidence="2 3">
    <name type="scientific">Amblyomma americanum</name>
    <name type="common">Lone star tick</name>
    <dbReference type="NCBI Taxonomy" id="6943"/>
    <lineage>
        <taxon>Eukaryota</taxon>
        <taxon>Metazoa</taxon>
        <taxon>Ecdysozoa</taxon>
        <taxon>Arthropoda</taxon>
        <taxon>Chelicerata</taxon>
        <taxon>Arachnida</taxon>
        <taxon>Acari</taxon>
        <taxon>Parasitiformes</taxon>
        <taxon>Ixodida</taxon>
        <taxon>Ixodoidea</taxon>
        <taxon>Ixodidae</taxon>
        <taxon>Amblyomminae</taxon>
        <taxon>Amblyomma</taxon>
    </lineage>
</organism>
<dbReference type="Proteomes" id="UP001321473">
    <property type="component" value="Unassembled WGS sequence"/>
</dbReference>
<dbReference type="AlphaFoldDB" id="A0AAQ4F2C0"/>
<gene>
    <name evidence="2" type="ORF">V5799_017586</name>
</gene>
<reference evidence="2 3" key="1">
    <citation type="journal article" date="2023" name="Arcadia Sci">
        <title>De novo assembly of a long-read Amblyomma americanum tick genome.</title>
        <authorList>
            <person name="Chou S."/>
            <person name="Poskanzer K.E."/>
            <person name="Rollins M."/>
            <person name="Thuy-Boun P.S."/>
        </authorList>
    </citation>
    <scope>NUCLEOTIDE SEQUENCE [LARGE SCALE GENOMIC DNA]</scope>
    <source>
        <strain evidence="2">F_SG_1</strain>
        <tissue evidence="2">Salivary glands</tissue>
    </source>
</reference>
<feature type="region of interest" description="Disordered" evidence="1">
    <location>
        <begin position="191"/>
        <end position="211"/>
    </location>
</feature>
<comment type="caution">
    <text evidence="2">The sequence shown here is derived from an EMBL/GenBank/DDBJ whole genome shotgun (WGS) entry which is preliminary data.</text>
</comment>
<keyword evidence="3" id="KW-1185">Reference proteome</keyword>
<feature type="non-terminal residue" evidence="2">
    <location>
        <position position="1"/>
    </location>
</feature>
<accession>A0AAQ4F2C0</accession>
<dbReference type="EMBL" id="JARKHS020008064">
    <property type="protein sequence ID" value="KAK8781071.1"/>
    <property type="molecule type" value="Genomic_DNA"/>
</dbReference>